<keyword evidence="1" id="KW-1133">Transmembrane helix</keyword>
<evidence type="ECO:0000256" key="1">
    <source>
        <dbReference type="SAM" id="Phobius"/>
    </source>
</evidence>
<name>A0A382I5K9_9ZZZZ</name>
<dbReference type="EMBL" id="UINC01065366">
    <property type="protein sequence ID" value="SVB94950.1"/>
    <property type="molecule type" value="Genomic_DNA"/>
</dbReference>
<keyword evidence="1" id="KW-0472">Membrane</keyword>
<feature type="non-terminal residue" evidence="2">
    <location>
        <position position="103"/>
    </location>
</feature>
<accession>A0A382I5K9</accession>
<evidence type="ECO:0000313" key="2">
    <source>
        <dbReference type="EMBL" id="SVB94950.1"/>
    </source>
</evidence>
<organism evidence="2">
    <name type="scientific">marine metagenome</name>
    <dbReference type="NCBI Taxonomy" id="408172"/>
    <lineage>
        <taxon>unclassified sequences</taxon>
        <taxon>metagenomes</taxon>
        <taxon>ecological metagenomes</taxon>
    </lineage>
</organism>
<gene>
    <name evidence="2" type="ORF">METZ01_LOCUS247804</name>
</gene>
<protein>
    <submittedName>
        <fullName evidence="2">Uncharacterized protein</fullName>
    </submittedName>
</protein>
<keyword evidence="1" id="KW-0812">Transmembrane</keyword>
<feature type="transmembrane region" description="Helical" evidence="1">
    <location>
        <begin position="34"/>
        <end position="51"/>
    </location>
</feature>
<sequence>MTDAIIKTYEITSHPLVQISYKLKKFVDFVGSKGAYFILPLIAFTMIDVFGRKLTNTAFDFQLFLVENVSSYFQSTMLQELEWHSHTVLFSLVLGYGFTHNRH</sequence>
<dbReference type="AlphaFoldDB" id="A0A382I5K9"/>
<proteinExistence type="predicted"/>
<reference evidence="2" key="1">
    <citation type="submission" date="2018-05" db="EMBL/GenBank/DDBJ databases">
        <authorList>
            <person name="Lanie J.A."/>
            <person name="Ng W.-L."/>
            <person name="Kazmierczak K.M."/>
            <person name="Andrzejewski T.M."/>
            <person name="Davidsen T.M."/>
            <person name="Wayne K.J."/>
            <person name="Tettelin H."/>
            <person name="Glass J.I."/>
            <person name="Rusch D."/>
            <person name="Podicherti R."/>
            <person name="Tsui H.-C.T."/>
            <person name="Winkler M.E."/>
        </authorList>
    </citation>
    <scope>NUCLEOTIDE SEQUENCE</scope>
</reference>